<reference evidence="1 2" key="1">
    <citation type="submission" date="2018-04" db="EMBL/GenBank/DDBJ databases">
        <title>Massilia violaceinigra sp. nov., a novel purple-pigmented bacterium isolated from Tianshan glacier, Xinjiang, China.</title>
        <authorList>
            <person name="Wang H."/>
        </authorList>
    </citation>
    <scope>NUCLEOTIDE SEQUENCE [LARGE SCALE GENOMIC DNA]</scope>
    <source>
        <strain evidence="1 2">B448-2</strain>
    </source>
</reference>
<dbReference type="Proteomes" id="UP000241421">
    <property type="component" value="Unassembled WGS sequence"/>
</dbReference>
<dbReference type="InterPro" id="IPR053747">
    <property type="entry name" value="Fluoresc_Recovery_Reg"/>
</dbReference>
<proteinExistence type="predicted"/>
<protein>
    <submittedName>
        <fullName evidence="1">Uncharacterized protein</fullName>
    </submittedName>
</protein>
<accession>A0A2U2I5K5</accession>
<name>A0A2U2I5K5_9BURK</name>
<dbReference type="GO" id="GO:0042651">
    <property type="term" value="C:thylakoid membrane"/>
    <property type="evidence" value="ECO:0007669"/>
    <property type="project" value="InterPro"/>
</dbReference>
<comment type="caution">
    <text evidence="1">The sequence shown here is derived from an EMBL/GenBank/DDBJ whole genome shotgun (WGS) entry which is preliminary data.</text>
</comment>
<keyword evidence="2" id="KW-1185">Reference proteome</keyword>
<gene>
    <name evidence="1" type="ORF">C7C56_003995</name>
</gene>
<dbReference type="InterPro" id="IPR041601">
    <property type="entry name" value="FRP"/>
</dbReference>
<organism evidence="1 2">
    <name type="scientific">Massilia glaciei</name>
    <dbReference type="NCBI Taxonomy" id="1524097"/>
    <lineage>
        <taxon>Bacteria</taxon>
        <taxon>Pseudomonadati</taxon>
        <taxon>Pseudomonadota</taxon>
        <taxon>Betaproteobacteria</taxon>
        <taxon>Burkholderiales</taxon>
        <taxon>Oxalobacteraceae</taxon>
        <taxon>Telluria group</taxon>
        <taxon>Massilia</taxon>
    </lineage>
</organism>
<evidence type="ECO:0000313" key="1">
    <source>
        <dbReference type="EMBL" id="PWF55048.1"/>
    </source>
</evidence>
<evidence type="ECO:0000313" key="2">
    <source>
        <dbReference type="Proteomes" id="UP000241421"/>
    </source>
</evidence>
<sequence>MDRQADLQPISFKSDRLPGLPIMDTIWSTTEKKVAKRAFDEALVRECAALIERAKVLAEKAEQPDDIWALNDYLTEQRDLIYQKYDDHYSQLIFVFAQLLYQKWIGEQDIEGLSEEKLQAIRFMAGGLQ</sequence>
<dbReference type="Pfam" id="PF18032">
    <property type="entry name" value="FRP"/>
    <property type="match status" value="1"/>
</dbReference>
<dbReference type="EMBL" id="PXWF02000050">
    <property type="protein sequence ID" value="PWF55048.1"/>
    <property type="molecule type" value="Genomic_DNA"/>
</dbReference>
<dbReference type="AlphaFoldDB" id="A0A2U2I5K5"/>
<dbReference type="Gene3D" id="6.10.140.1840">
    <property type="match status" value="1"/>
</dbReference>